<gene>
    <name evidence="1" type="ORF">AMTR_s00122p00074140</name>
</gene>
<evidence type="ECO:0000313" key="1">
    <source>
        <dbReference type="EMBL" id="ERM97040.1"/>
    </source>
</evidence>
<reference evidence="2" key="1">
    <citation type="journal article" date="2013" name="Science">
        <title>The Amborella genome and the evolution of flowering plants.</title>
        <authorList>
            <consortium name="Amborella Genome Project"/>
        </authorList>
    </citation>
    <scope>NUCLEOTIDE SEQUENCE [LARGE SCALE GENOMIC DNA]</scope>
</reference>
<proteinExistence type="predicted"/>
<organism evidence="1 2">
    <name type="scientific">Amborella trichopoda</name>
    <dbReference type="NCBI Taxonomy" id="13333"/>
    <lineage>
        <taxon>Eukaryota</taxon>
        <taxon>Viridiplantae</taxon>
        <taxon>Streptophyta</taxon>
        <taxon>Embryophyta</taxon>
        <taxon>Tracheophyta</taxon>
        <taxon>Spermatophyta</taxon>
        <taxon>Magnoliopsida</taxon>
        <taxon>Amborellales</taxon>
        <taxon>Amborellaceae</taxon>
        <taxon>Amborella</taxon>
    </lineage>
</organism>
<dbReference type="AlphaFoldDB" id="W1NPQ4"/>
<accession>W1NPQ4</accession>
<dbReference type="Gramene" id="ERM97040">
    <property type="protein sequence ID" value="ERM97040"/>
    <property type="gene ID" value="AMTR_s00122p00074140"/>
</dbReference>
<evidence type="ECO:0008006" key="3">
    <source>
        <dbReference type="Google" id="ProtNLM"/>
    </source>
</evidence>
<dbReference type="Proteomes" id="UP000017836">
    <property type="component" value="Unassembled WGS sequence"/>
</dbReference>
<dbReference type="HOGENOM" id="CLU_2267425_0_0_1"/>
<dbReference type="OMA" id="VAWRMAN"/>
<evidence type="ECO:0000313" key="2">
    <source>
        <dbReference type="Proteomes" id="UP000017836"/>
    </source>
</evidence>
<sequence length="103" mass="11583">MVVGVSIVDLDGVKPKRNGSNFSDWKLKIEITLSILDLGLALSEDEPSKPNNESTTEQKAKYEKYDRSNRMSLMIMKRSLGKTICGAIPDKDNAESLWYMNTL</sequence>
<name>W1NPQ4_AMBTC</name>
<dbReference type="EMBL" id="KI396610">
    <property type="protein sequence ID" value="ERM97040.1"/>
    <property type="molecule type" value="Genomic_DNA"/>
</dbReference>
<protein>
    <recommendedName>
        <fullName evidence="3">Retrotransposon Copia-like N-terminal domain-containing protein</fullName>
    </recommendedName>
</protein>
<keyword evidence="2" id="KW-1185">Reference proteome</keyword>